<dbReference type="GO" id="GO:0007034">
    <property type="term" value="P:vacuolar transport"/>
    <property type="evidence" value="ECO:0007669"/>
    <property type="project" value="InterPro"/>
</dbReference>
<sequence>MSKLDDYAFNLRFMSKTLARQSAKMEKEEKASKLKCKKAMEKGNQDGARIYAQNAIRQKNEALNYLRLSGRVDAVAARVMSAAKTANLTKAMGGVVKNMDSAMKSMNLELISTTMDQFEKQFEDLDVRS</sequence>
<dbReference type="AlphaFoldDB" id="A0A0J8B339"/>
<dbReference type="Pfam" id="PF03357">
    <property type="entry name" value="Snf7"/>
    <property type="match status" value="1"/>
</dbReference>
<proteinExistence type="predicted"/>
<dbReference type="Gene3D" id="6.10.140.1230">
    <property type="match status" value="1"/>
</dbReference>
<keyword evidence="2" id="KW-1185">Reference proteome</keyword>
<dbReference type="Proteomes" id="UP000035740">
    <property type="component" value="Unassembled WGS sequence"/>
</dbReference>
<feature type="non-terminal residue" evidence="1">
    <location>
        <position position="129"/>
    </location>
</feature>
<accession>A0A0J8B339</accession>
<gene>
    <name evidence="1" type="ORF">BVRB_023020</name>
</gene>
<organism evidence="1 2">
    <name type="scientific">Beta vulgaris subsp. vulgaris</name>
    <name type="common">Beet</name>
    <dbReference type="NCBI Taxonomy" id="3555"/>
    <lineage>
        <taxon>Eukaryota</taxon>
        <taxon>Viridiplantae</taxon>
        <taxon>Streptophyta</taxon>
        <taxon>Embryophyta</taxon>
        <taxon>Tracheophyta</taxon>
        <taxon>Spermatophyta</taxon>
        <taxon>Magnoliopsida</taxon>
        <taxon>eudicotyledons</taxon>
        <taxon>Gunneridae</taxon>
        <taxon>Pentapetalae</taxon>
        <taxon>Caryophyllales</taxon>
        <taxon>Chenopodiaceae</taxon>
        <taxon>Betoideae</taxon>
        <taxon>Beta</taxon>
    </lineage>
</organism>
<dbReference type="Gramene" id="KMS94278">
    <property type="protein sequence ID" value="KMS94278"/>
    <property type="gene ID" value="BVRB_023020"/>
</dbReference>
<protein>
    <submittedName>
        <fullName evidence="1">Uncharacterized protein</fullName>
    </submittedName>
</protein>
<reference evidence="1 2" key="1">
    <citation type="journal article" date="2014" name="Nature">
        <title>The genome of the recently domesticated crop plant sugar beet (Beta vulgaris).</title>
        <authorList>
            <person name="Dohm J.C."/>
            <person name="Minoche A.E."/>
            <person name="Holtgrawe D."/>
            <person name="Capella-Gutierrez S."/>
            <person name="Zakrzewski F."/>
            <person name="Tafer H."/>
            <person name="Rupp O."/>
            <person name="Sorensen T.R."/>
            <person name="Stracke R."/>
            <person name="Reinhardt R."/>
            <person name="Goesmann A."/>
            <person name="Kraft T."/>
            <person name="Schulz B."/>
            <person name="Stadler P.F."/>
            <person name="Schmidt T."/>
            <person name="Gabaldon T."/>
            <person name="Lehrach H."/>
            <person name="Weisshaar B."/>
            <person name="Himmelbauer H."/>
        </authorList>
    </citation>
    <scope>NUCLEOTIDE SEQUENCE [LARGE SCALE GENOMIC DNA]</scope>
    <source>
        <tissue evidence="1">Taproot</tissue>
    </source>
</reference>
<evidence type="ECO:0000313" key="2">
    <source>
        <dbReference type="Proteomes" id="UP000035740"/>
    </source>
</evidence>
<name>A0A0J8B339_BETVV</name>
<dbReference type="InterPro" id="IPR005024">
    <property type="entry name" value="Snf7_fam"/>
</dbReference>
<dbReference type="OMA" id="CEHELMF"/>
<dbReference type="OrthoDB" id="10266568at2759"/>
<dbReference type="EMBL" id="KQ094683">
    <property type="protein sequence ID" value="KMS94278.1"/>
    <property type="molecule type" value="Genomic_DNA"/>
</dbReference>
<evidence type="ECO:0000313" key="1">
    <source>
        <dbReference type="EMBL" id="KMS94278.1"/>
    </source>
</evidence>
<dbReference type="PANTHER" id="PTHR10476">
    <property type="entry name" value="CHARGED MULTIVESICULAR BODY PROTEIN"/>
    <property type="match status" value="1"/>
</dbReference>